<dbReference type="InterPro" id="IPR050944">
    <property type="entry name" value="FAM83"/>
</dbReference>
<name>A0A8T2JE78_9PIPI</name>
<evidence type="ECO:0000313" key="6">
    <source>
        <dbReference type="EMBL" id="KAG8441610.1"/>
    </source>
</evidence>
<protein>
    <recommendedName>
        <fullName evidence="5">Scaffolding anchor of CK1 domain-containing protein</fullName>
    </recommendedName>
</protein>
<accession>A0A8T2JE78</accession>
<dbReference type="InterPro" id="IPR012461">
    <property type="entry name" value="SACK1"/>
</dbReference>
<evidence type="ECO:0000256" key="1">
    <source>
        <dbReference type="ARBA" id="ARBA00004496"/>
    </source>
</evidence>
<sequence length="387" mass="43842">MNRSKAFGKIKKRIEEAKNKWSRLNKVDFSYNESARFATDALLDGGIEEYQKVLNEEGEVDFLSGDEVKYILKNFKEPISDHHIDGENGTLLNGNKSESYYPMNSDNSDKVAPLHNWSAEDKPYLKDKSSATVYFQSDKANNIRDTIRRCIHRTSQNISVRSVTGEVYCAKSGKKFSGQIHENILILTGDVLSGHTESFTWLSGQVHRNFLYKFSGDVVELFDEEFRHLYGLSKPVMGLKSPAPIPVLRREDSGMSIMTDSTTESINTTSEPFSGSSIASISNASERPKSPETTTPRAESPARSPDRSPLLRMNSIHGYPSLMSPLSPPAQSNFQTNYYQRTYVPDSPNSFFNRNVNIYRSLRVRQEEFNSPGVHQGWRFYSRPTIT</sequence>
<dbReference type="PANTHER" id="PTHR16181:SF29">
    <property type="entry name" value="PROTEIN FAM83A-RELATED"/>
    <property type="match status" value="1"/>
</dbReference>
<dbReference type="EMBL" id="JAACNH010000005">
    <property type="protein sequence ID" value="KAG8441610.1"/>
    <property type="molecule type" value="Genomic_DNA"/>
</dbReference>
<evidence type="ECO:0000313" key="7">
    <source>
        <dbReference type="Proteomes" id="UP000812440"/>
    </source>
</evidence>
<feature type="compositionally biased region" description="Low complexity" evidence="4">
    <location>
        <begin position="274"/>
        <end position="285"/>
    </location>
</feature>
<evidence type="ECO:0000256" key="3">
    <source>
        <dbReference type="ARBA" id="ARBA00022490"/>
    </source>
</evidence>
<comment type="similarity">
    <text evidence="2">Belongs to the FAM83 family.</text>
</comment>
<dbReference type="Gene3D" id="3.30.870.10">
    <property type="entry name" value="Endonuclease Chain A"/>
    <property type="match status" value="1"/>
</dbReference>
<organism evidence="6 7">
    <name type="scientific">Hymenochirus boettgeri</name>
    <name type="common">Congo dwarf clawed frog</name>
    <dbReference type="NCBI Taxonomy" id="247094"/>
    <lineage>
        <taxon>Eukaryota</taxon>
        <taxon>Metazoa</taxon>
        <taxon>Chordata</taxon>
        <taxon>Craniata</taxon>
        <taxon>Vertebrata</taxon>
        <taxon>Euteleostomi</taxon>
        <taxon>Amphibia</taxon>
        <taxon>Batrachia</taxon>
        <taxon>Anura</taxon>
        <taxon>Pipoidea</taxon>
        <taxon>Pipidae</taxon>
        <taxon>Pipinae</taxon>
        <taxon>Hymenochirus</taxon>
    </lineage>
</organism>
<dbReference type="OrthoDB" id="9905385at2759"/>
<dbReference type="Pfam" id="PF07894">
    <property type="entry name" value="SACK1"/>
    <property type="match status" value="1"/>
</dbReference>
<gene>
    <name evidence="6" type="ORF">GDO86_010701</name>
</gene>
<keyword evidence="3" id="KW-0963">Cytoplasm</keyword>
<dbReference type="GO" id="GO:0007173">
    <property type="term" value="P:epidermal growth factor receptor signaling pathway"/>
    <property type="evidence" value="ECO:0007669"/>
    <property type="project" value="TreeGrafter"/>
</dbReference>
<dbReference type="AlphaFoldDB" id="A0A8T2JE78"/>
<evidence type="ECO:0000256" key="2">
    <source>
        <dbReference type="ARBA" id="ARBA00006937"/>
    </source>
</evidence>
<dbReference type="PANTHER" id="PTHR16181">
    <property type="entry name" value="PROTEIN FAM83A-RELATED"/>
    <property type="match status" value="1"/>
</dbReference>
<feature type="domain" description="Scaffolding anchor of CK1" evidence="5">
    <location>
        <begin position="20"/>
        <end position="155"/>
    </location>
</feature>
<evidence type="ECO:0000256" key="4">
    <source>
        <dbReference type="SAM" id="MobiDB-lite"/>
    </source>
</evidence>
<feature type="region of interest" description="Disordered" evidence="4">
    <location>
        <begin position="250"/>
        <end position="314"/>
    </location>
</feature>
<proteinExistence type="inferred from homology"/>
<keyword evidence="7" id="KW-1185">Reference proteome</keyword>
<reference evidence="6" key="1">
    <citation type="thesis" date="2020" institute="ProQuest LLC" country="789 East Eisenhower Parkway, Ann Arbor, MI, USA">
        <title>Comparative Genomics and Chromosome Evolution.</title>
        <authorList>
            <person name="Mudd A.B."/>
        </authorList>
    </citation>
    <scope>NUCLEOTIDE SEQUENCE</scope>
    <source>
        <strain evidence="6">Female2</strain>
        <tissue evidence="6">Blood</tissue>
    </source>
</reference>
<dbReference type="GO" id="GO:0019901">
    <property type="term" value="F:protein kinase binding"/>
    <property type="evidence" value="ECO:0007669"/>
    <property type="project" value="TreeGrafter"/>
</dbReference>
<comment type="subcellular location">
    <subcellularLocation>
        <location evidence="1">Cytoplasm</location>
    </subcellularLocation>
</comment>
<evidence type="ECO:0000259" key="5">
    <source>
        <dbReference type="Pfam" id="PF07894"/>
    </source>
</evidence>
<dbReference type="GO" id="GO:0005737">
    <property type="term" value="C:cytoplasm"/>
    <property type="evidence" value="ECO:0007669"/>
    <property type="project" value="UniProtKB-SubCell"/>
</dbReference>
<comment type="caution">
    <text evidence="6">The sequence shown here is derived from an EMBL/GenBank/DDBJ whole genome shotgun (WGS) entry which is preliminary data.</text>
</comment>
<feature type="compositionally biased region" description="Polar residues" evidence="4">
    <location>
        <begin position="256"/>
        <end position="273"/>
    </location>
</feature>
<dbReference type="Proteomes" id="UP000812440">
    <property type="component" value="Chromosome 6"/>
</dbReference>